<evidence type="ECO:0000313" key="6">
    <source>
        <dbReference type="Proteomes" id="UP001652660"/>
    </source>
</evidence>
<keyword evidence="3" id="KW-0017">Alkaloid metabolism</keyword>
<protein>
    <submittedName>
        <fullName evidence="7">Diaboline synthase-like</fullName>
    </submittedName>
</protein>
<gene>
    <name evidence="7" type="primary">LOC113723935</name>
</gene>
<dbReference type="Pfam" id="PF02458">
    <property type="entry name" value="Transferase"/>
    <property type="match status" value="1"/>
</dbReference>
<dbReference type="InterPro" id="IPR023213">
    <property type="entry name" value="CAT-like_dom_sf"/>
</dbReference>
<evidence type="ECO:0000256" key="5">
    <source>
        <dbReference type="ARBA" id="ARBA00023315"/>
    </source>
</evidence>
<dbReference type="RefSeq" id="XP_071932863.1">
    <property type="nucleotide sequence ID" value="XM_072076762.1"/>
</dbReference>
<keyword evidence="6" id="KW-1185">Reference proteome</keyword>
<comment type="similarity">
    <text evidence="1">Belongs to the plant acyltransferase family.</text>
</comment>
<dbReference type="GeneID" id="113723935"/>
<evidence type="ECO:0000256" key="2">
    <source>
        <dbReference type="ARBA" id="ARBA00011245"/>
    </source>
</evidence>
<evidence type="ECO:0000256" key="3">
    <source>
        <dbReference type="ARBA" id="ARBA00022589"/>
    </source>
</evidence>
<dbReference type="PANTHER" id="PTHR31623">
    <property type="entry name" value="F21J9.9"/>
    <property type="match status" value="1"/>
</dbReference>
<proteinExistence type="inferred from homology"/>
<reference evidence="7" key="1">
    <citation type="submission" date="2025-08" db="UniProtKB">
        <authorList>
            <consortium name="RefSeq"/>
        </authorList>
    </citation>
    <scope>IDENTIFICATION</scope>
    <source>
        <tissue evidence="7">Leaves</tissue>
    </source>
</reference>
<dbReference type="Proteomes" id="UP001652660">
    <property type="component" value="Chromosome 2c"/>
</dbReference>
<evidence type="ECO:0000256" key="1">
    <source>
        <dbReference type="ARBA" id="ARBA00009861"/>
    </source>
</evidence>
<name>A0ABM4WM66_COFAR</name>
<dbReference type="PANTHER" id="PTHR31623:SF17">
    <property type="entry name" value="F21J9.9"/>
    <property type="match status" value="1"/>
</dbReference>
<keyword evidence="5" id="KW-0012">Acyltransferase</keyword>
<accession>A0ABM4WM66</accession>
<comment type="subunit">
    <text evidence="2">Monomer.</text>
</comment>
<organism evidence="6 7">
    <name type="scientific">Coffea arabica</name>
    <name type="common">Arabian coffee</name>
    <dbReference type="NCBI Taxonomy" id="13443"/>
    <lineage>
        <taxon>Eukaryota</taxon>
        <taxon>Viridiplantae</taxon>
        <taxon>Streptophyta</taxon>
        <taxon>Embryophyta</taxon>
        <taxon>Tracheophyta</taxon>
        <taxon>Spermatophyta</taxon>
        <taxon>Magnoliopsida</taxon>
        <taxon>eudicotyledons</taxon>
        <taxon>Gunneridae</taxon>
        <taxon>Pentapetalae</taxon>
        <taxon>asterids</taxon>
        <taxon>lamiids</taxon>
        <taxon>Gentianales</taxon>
        <taxon>Rubiaceae</taxon>
        <taxon>Ixoroideae</taxon>
        <taxon>Gardenieae complex</taxon>
        <taxon>Bertiereae - Coffeeae clade</taxon>
        <taxon>Coffeeae</taxon>
        <taxon>Coffea</taxon>
    </lineage>
</organism>
<evidence type="ECO:0000256" key="4">
    <source>
        <dbReference type="ARBA" id="ARBA00022679"/>
    </source>
</evidence>
<keyword evidence="4" id="KW-0808">Transferase</keyword>
<evidence type="ECO:0000313" key="7">
    <source>
        <dbReference type="RefSeq" id="XP_071932863.1"/>
    </source>
</evidence>
<dbReference type="Gene3D" id="3.30.559.10">
    <property type="entry name" value="Chloramphenicol acetyltransferase-like domain"/>
    <property type="match status" value="2"/>
</dbReference>
<sequence>MGVQFIEAQIKFRISDIINQPNFHLEDLVFPAASGHISPITSNPADSSLVLVQLNYFDCGSLALSMLISHKIADASTMSTFFNDWAAVARQLLPNGDHIPSPQFIGASLFPPVEDPTMLKLYAVPKRETCLTRRFLFHASKIAELKAMATSSGVDNPTRVEVVTALILKCAMSASRANSGSFRPSVFRNAANLRQITIPPLPQNSVGNFITVYPVVLENEDDVRFPELVSKLRNGRRKIQNEYREKHKFDPIQEFQSTLAKREGIVKKFDLYHCSSMCRFPFYDVDFGWGRPSLGRYATKLGQRNSFIMMDLRNGKGVDGIQAMVTLEKPQVCLFEANDELLTYASLNGENEWPYPHGF</sequence>